<keyword evidence="2" id="KW-1185">Reference proteome</keyword>
<proteinExistence type="predicted"/>
<organism evidence="1 2">
    <name type="scientific">Fusarium torreyae</name>
    <dbReference type="NCBI Taxonomy" id="1237075"/>
    <lineage>
        <taxon>Eukaryota</taxon>
        <taxon>Fungi</taxon>
        <taxon>Dikarya</taxon>
        <taxon>Ascomycota</taxon>
        <taxon>Pezizomycotina</taxon>
        <taxon>Sordariomycetes</taxon>
        <taxon>Hypocreomycetidae</taxon>
        <taxon>Hypocreales</taxon>
        <taxon>Nectriaceae</taxon>
        <taxon>Fusarium</taxon>
    </lineage>
</organism>
<dbReference type="OrthoDB" id="9984533at2759"/>
<evidence type="ECO:0000313" key="1">
    <source>
        <dbReference type="EMBL" id="KAJ4254404.1"/>
    </source>
</evidence>
<dbReference type="Proteomes" id="UP001152049">
    <property type="component" value="Unassembled WGS sequence"/>
</dbReference>
<dbReference type="AlphaFoldDB" id="A0A9W8RU16"/>
<protein>
    <recommendedName>
        <fullName evidence="3">F-box domain-containing protein</fullName>
    </recommendedName>
</protein>
<reference evidence="1" key="1">
    <citation type="submission" date="2022-09" db="EMBL/GenBank/DDBJ databases">
        <title>Fusarium specimens isolated from Avocado Roots.</title>
        <authorList>
            <person name="Stajich J."/>
            <person name="Roper C."/>
            <person name="Heimlech-Rivalta G."/>
        </authorList>
    </citation>
    <scope>NUCLEOTIDE SEQUENCE</scope>
    <source>
        <strain evidence="1">CF00136</strain>
    </source>
</reference>
<evidence type="ECO:0000313" key="2">
    <source>
        <dbReference type="Proteomes" id="UP001152049"/>
    </source>
</evidence>
<sequence length="355" mass="40890">MSGNYCAFCGVSTRDVFWPDDPNFYEGDRNAPYNTDFASPESCNWVGDVRVLGRAFLTGPAKADYTIYFRAPEGEAFPPNGETLIATYTEDLGEVMAFPFHYDCFDQFRIVLSPKVVDLDVLYETFKSVSKGNYMTSLKLDYGAAKECMGQFWAEQLGIEDLVTSPSSSSDLIEHYHSLIKNTPHTEEPSSRIETGVNDASDPFYKFSPEIILHIADFLDTPSVFRWRKSSRPVARLALEKGFWKSRIYRDMPWLYDFPVDDDTSSSDTNWRSVYEKLDLVSSRSQKIARQAREIAREKENERPKRGRQRQYNCGLVVRDWSDMNLALTNRRRIWGILEQVLDLYFPHEAKSHAT</sequence>
<comment type="caution">
    <text evidence="1">The sequence shown here is derived from an EMBL/GenBank/DDBJ whole genome shotgun (WGS) entry which is preliminary data.</text>
</comment>
<dbReference type="InterPro" id="IPR036047">
    <property type="entry name" value="F-box-like_dom_sf"/>
</dbReference>
<dbReference type="Gene3D" id="1.20.1280.50">
    <property type="match status" value="1"/>
</dbReference>
<accession>A0A9W8RU16</accession>
<dbReference type="EMBL" id="JAOQAZ010000022">
    <property type="protein sequence ID" value="KAJ4254404.1"/>
    <property type="molecule type" value="Genomic_DNA"/>
</dbReference>
<dbReference type="SUPFAM" id="SSF81383">
    <property type="entry name" value="F-box domain"/>
    <property type="match status" value="1"/>
</dbReference>
<name>A0A9W8RU16_9HYPO</name>
<evidence type="ECO:0008006" key="3">
    <source>
        <dbReference type="Google" id="ProtNLM"/>
    </source>
</evidence>
<gene>
    <name evidence="1" type="ORF">NW762_010001</name>
</gene>